<feature type="transmembrane region" description="Helical" evidence="9">
    <location>
        <begin position="36"/>
        <end position="54"/>
    </location>
</feature>
<keyword evidence="3" id="KW-1003">Cell membrane</keyword>
<keyword evidence="6" id="KW-0067">ATP-binding</keyword>
<sequence>MSLIRRIPRQHLIAGIALLVLVLYPVVNPWQPYPQGVLLLMFLLAIQATGWNIISGFAGYISLGHSMFLGLGSYTAAIIALHTGVNPLWVAPIGGVTAVVIAMAFGYIVLRTRGHAFVIITIALLLSAQIVATNWKSLTNGSDGITLELPFWSADFQNIPFYYAFLLLLVLSVLFSAWIARTKFGTGLIAIREDEGKAASIGVNTTIFKIIAYGASSFFIGVAGGVYAYYQTFLNPVGAFAILGSVLIVLSALVGGRGTLYGPVLGAFIVGLINEGATVYGGSSQARVLILGLILVAVVLFLPAGLLPTIEKAWRKRHPVKVEFTNQVGALSHNTAVVRERVPEPASTGPLLEVRGATKRFGGLTAVDGADLTVERGSITALIGPNGSGKTTLFNLITGTMAADAGTITFDGKRIEKLPPWSRGHLGLGRTFQVTRLFKDMTVLQNVVAPQPDGKLRTMLADAVSGSEAARARELLDIVGLGSFEQQKAGALSYGQQKLVELAQVLMLEPQLILLDEPAGGVNPSLLGRLTEVIRELNRSGITFLIVEHNIPLVLDLCDPVHVFARGACIASGPPGQIRNDPVVLDAYLGDDWRPQDAHA</sequence>
<feature type="transmembrane region" description="Helical" evidence="9">
    <location>
        <begin position="66"/>
        <end position="83"/>
    </location>
</feature>
<dbReference type="Pfam" id="PF02653">
    <property type="entry name" value="BPD_transp_2"/>
    <property type="match status" value="1"/>
</dbReference>
<feature type="transmembrane region" description="Helical" evidence="9">
    <location>
        <begin position="236"/>
        <end position="254"/>
    </location>
</feature>
<keyword evidence="5" id="KW-0547">Nucleotide-binding</keyword>
<keyword evidence="2" id="KW-0813">Transport</keyword>
<proteinExistence type="predicted"/>
<keyword evidence="8 9" id="KW-0472">Membrane</keyword>
<evidence type="ECO:0000256" key="2">
    <source>
        <dbReference type="ARBA" id="ARBA00022448"/>
    </source>
</evidence>
<dbReference type="SMART" id="SM00382">
    <property type="entry name" value="AAA"/>
    <property type="match status" value="1"/>
</dbReference>
<dbReference type="InterPro" id="IPR043428">
    <property type="entry name" value="LivM-like"/>
</dbReference>
<evidence type="ECO:0000256" key="5">
    <source>
        <dbReference type="ARBA" id="ARBA00022741"/>
    </source>
</evidence>
<dbReference type="AlphaFoldDB" id="A0A919JVE1"/>
<comment type="subcellular location">
    <subcellularLocation>
        <location evidence="1">Cell membrane</location>
        <topology evidence="1">Multi-pass membrane protein</topology>
    </subcellularLocation>
</comment>
<dbReference type="Pfam" id="PF12399">
    <property type="entry name" value="BCA_ABC_TP_C"/>
    <property type="match status" value="1"/>
</dbReference>
<dbReference type="InterPro" id="IPR017871">
    <property type="entry name" value="ABC_transporter-like_CS"/>
</dbReference>
<dbReference type="CDD" id="cd06581">
    <property type="entry name" value="TM_PBP1_LivM_like"/>
    <property type="match status" value="1"/>
</dbReference>
<dbReference type="GO" id="GO:0016887">
    <property type="term" value="F:ATP hydrolysis activity"/>
    <property type="evidence" value="ECO:0007669"/>
    <property type="project" value="InterPro"/>
</dbReference>
<organism evidence="11 12">
    <name type="scientific">Paractinoplanes rishiriensis</name>
    <dbReference type="NCBI Taxonomy" id="1050105"/>
    <lineage>
        <taxon>Bacteria</taxon>
        <taxon>Bacillati</taxon>
        <taxon>Actinomycetota</taxon>
        <taxon>Actinomycetes</taxon>
        <taxon>Micromonosporales</taxon>
        <taxon>Micromonosporaceae</taxon>
        <taxon>Paractinoplanes</taxon>
    </lineage>
</organism>
<comment type="caution">
    <text evidence="11">The sequence shown here is derived from an EMBL/GenBank/DDBJ whole genome shotgun (WGS) entry which is preliminary data.</text>
</comment>
<evidence type="ECO:0000256" key="9">
    <source>
        <dbReference type="SAM" id="Phobius"/>
    </source>
</evidence>
<evidence type="ECO:0000256" key="4">
    <source>
        <dbReference type="ARBA" id="ARBA00022692"/>
    </source>
</evidence>
<dbReference type="InterPro" id="IPR003593">
    <property type="entry name" value="AAA+_ATPase"/>
</dbReference>
<dbReference type="RefSeq" id="WP_239162583.1">
    <property type="nucleotide sequence ID" value="NZ_BOMV01000012.1"/>
</dbReference>
<evidence type="ECO:0000259" key="10">
    <source>
        <dbReference type="PROSITE" id="PS50893"/>
    </source>
</evidence>
<gene>
    <name evidence="11" type="ORF">Ari01nite_17240</name>
</gene>
<keyword evidence="11" id="KW-0378">Hydrolase</keyword>
<dbReference type="GO" id="GO:0015658">
    <property type="term" value="F:branched-chain amino acid transmembrane transporter activity"/>
    <property type="evidence" value="ECO:0007669"/>
    <property type="project" value="InterPro"/>
</dbReference>
<evidence type="ECO:0000313" key="11">
    <source>
        <dbReference type="EMBL" id="GIE94259.1"/>
    </source>
</evidence>
<evidence type="ECO:0000313" key="12">
    <source>
        <dbReference type="Proteomes" id="UP000636960"/>
    </source>
</evidence>
<dbReference type="PANTHER" id="PTHR45772">
    <property type="entry name" value="CONSERVED COMPONENT OF ABC TRANSPORTER FOR NATURAL AMINO ACIDS-RELATED"/>
    <property type="match status" value="1"/>
</dbReference>
<dbReference type="Proteomes" id="UP000636960">
    <property type="component" value="Unassembled WGS sequence"/>
</dbReference>
<dbReference type="Gene3D" id="3.40.50.300">
    <property type="entry name" value="P-loop containing nucleotide triphosphate hydrolases"/>
    <property type="match status" value="1"/>
</dbReference>
<name>A0A919JVE1_9ACTN</name>
<evidence type="ECO:0000256" key="3">
    <source>
        <dbReference type="ARBA" id="ARBA00022475"/>
    </source>
</evidence>
<dbReference type="CDD" id="cd03219">
    <property type="entry name" value="ABC_Mj1267_LivG_branched"/>
    <property type="match status" value="1"/>
</dbReference>
<accession>A0A919JVE1</accession>
<feature type="transmembrane region" description="Helical" evidence="9">
    <location>
        <begin position="12"/>
        <end position="30"/>
    </location>
</feature>
<feature type="transmembrane region" description="Helical" evidence="9">
    <location>
        <begin position="261"/>
        <end position="282"/>
    </location>
</feature>
<evidence type="ECO:0000256" key="1">
    <source>
        <dbReference type="ARBA" id="ARBA00004651"/>
    </source>
</evidence>
<feature type="transmembrane region" description="Helical" evidence="9">
    <location>
        <begin position="117"/>
        <end position="135"/>
    </location>
</feature>
<feature type="transmembrane region" description="Helical" evidence="9">
    <location>
        <begin position="288"/>
        <end position="307"/>
    </location>
</feature>
<dbReference type="PROSITE" id="PS00211">
    <property type="entry name" value="ABC_TRANSPORTER_1"/>
    <property type="match status" value="1"/>
</dbReference>
<feature type="transmembrane region" description="Helical" evidence="9">
    <location>
        <begin position="161"/>
        <end position="180"/>
    </location>
</feature>
<protein>
    <submittedName>
        <fullName evidence="11">Metal-dependent hydrolase</fullName>
    </submittedName>
</protein>
<dbReference type="InterPro" id="IPR001851">
    <property type="entry name" value="ABC_transp_permease"/>
</dbReference>
<evidence type="ECO:0000256" key="7">
    <source>
        <dbReference type="ARBA" id="ARBA00022989"/>
    </source>
</evidence>
<evidence type="ECO:0000256" key="8">
    <source>
        <dbReference type="ARBA" id="ARBA00023136"/>
    </source>
</evidence>
<feature type="transmembrane region" description="Helical" evidence="9">
    <location>
        <begin position="210"/>
        <end position="230"/>
    </location>
</feature>
<reference evidence="11" key="1">
    <citation type="submission" date="2021-01" db="EMBL/GenBank/DDBJ databases">
        <title>Whole genome shotgun sequence of Actinoplanes rishiriensis NBRC 108556.</title>
        <authorList>
            <person name="Komaki H."/>
            <person name="Tamura T."/>
        </authorList>
    </citation>
    <scope>NUCLEOTIDE SEQUENCE</scope>
    <source>
        <strain evidence="11">NBRC 108556</strain>
    </source>
</reference>
<dbReference type="PROSITE" id="PS50893">
    <property type="entry name" value="ABC_TRANSPORTER_2"/>
    <property type="match status" value="1"/>
</dbReference>
<dbReference type="EMBL" id="BOMV01000012">
    <property type="protein sequence ID" value="GIE94259.1"/>
    <property type="molecule type" value="Genomic_DNA"/>
</dbReference>
<dbReference type="PANTHER" id="PTHR45772:SF9">
    <property type="entry name" value="CONSERVED COMPONENT OF ABC TRANSPORTER FOR NATURAL AMINO ACIDS"/>
    <property type="match status" value="1"/>
</dbReference>
<dbReference type="InterPro" id="IPR032823">
    <property type="entry name" value="BCA_ABC_TP_C"/>
</dbReference>
<dbReference type="GO" id="GO:0005524">
    <property type="term" value="F:ATP binding"/>
    <property type="evidence" value="ECO:0007669"/>
    <property type="project" value="UniProtKB-KW"/>
</dbReference>
<dbReference type="InterPro" id="IPR027417">
    <property type="entry name" value="P-loop_NTPase"/>
</dbReference>
<keyword evidence="12" id="KW-1185">Reference proteome</keyword>
<feature type="domain" description="ABC transporter" evidence="10">
    <location>
        <begin position="352"/>
        <end position="591"/>
    </location>
</feature>
<dbReference type="InterPro" id="IPR003439">
    <property type="entry name" value="ABC_transporter-like_ATP-bd"/>
</dbReference>
<keyword evidence="7 9" id="KW-1133">Transmembrane helix</keyword>
<dbReference type="Pfam" id="PF00005">
    <property type="entry name" value="ABC_tran"/>
    <property type="match status" value="1"/>
</dbReference>
<evidence type="ECO:0000256" key="6">
    <source>
        <dbReference type="ARBA" id="ARBA00022840"/>
    </source>
</evidence>
<dbReference type="InterPro" id="IPR051120">
    <property type="entry name" value="ABC_AA/LPS_Transport"/>
</dbReference>
<feature type="transmembrane region" description="Helical" evidence="9">
    <location>
        <begin position="89"/>
        <end position="110"/>
    </location>
</feature>
<dbReference type="GO" id="GO:0005886">
    <property type="term" value="C:plasma membrane"/>
    <property type="evidence" value="ECO:0007669"/>
    <property type="project" value="UniProtKB-SubCell"/>
</dbReference>
<dbReference type="SUPFAM" id="SSF52540">
    <property type="entry name" value="P-loop containing nucleoside triphosphate hydrolases"/>
    <property type="match status" value="1"/>
</dbReference>
<keyword evidence="4 9" id="KW-0812">Transmembrane</keyword>